<dbReference type="Gene3D" id="3.40.50.300">
    <property type="entry name" value="P-loop containing nucleotide triphosphate hydrolases"/>
    <property type="match status" value="2"/>
</dbReference>
<proteinExistence type="predicted"/>
<reference evidence="5 6" key="1">
    <citation type="journal article" date="2011" name="PLoS Genet.">
        <title>Azospirillum genomes reveal transition of bacteria from aquatic to terrestrial environments.</title>
        <authorList>
            <person name="Wisniewski-Dye F."/>
            <person name="Borziak K."/>
            <person name="Khalsa-Moyers G."/>
            <person name="Alexandre G."/>
            <person name="Sukharnikov L.O."/>
            <person name="Wuichet K."/>
            <person name="Hurst G.B."/>
            <person name="McDonald W.H."/>
            <person name="Robertson J.S."/>
            <person name="Barbe V."/>
            <person name="Calteau A."/>
            <person name="Rouy Z."/>
            <person name="Mangenot S."/>
            <person name="Prigent-Combaret C."/>
            <person name="Normand P."/>
            <person name="Boyer M."/>
            <person name="Siguier P."/>
            <person name="Dessaux Y."/>
            <person name="Elmerich C."/>
            <person name="Condemine G."/>
            <person name="Krishnen G."/>
            <person name="Kennedy I."/>
            <person name="Paterson A.H."/>
            <person name="Gonzalez V."/>
            <person name="Mavingui P."/>
            <person name="Zhulin I.B."/>
        </authorList>
    </citation>
    <scope>NUCLEOTIDE SEQUENCE [LARGE SCALE GENOMIC DNA]</scope>
    <source>
        <strain evidence="5 6">Sp245</strain>
    </source>
</reference>
<geneLocation type="plasmid" evidence="5 6">
    <name>AZOBR_p1</name>
</geneLocation>
<keyword evidence="3" id="KW-0067">ATP-binding</keyword>
<evidence type="ECO:0000256" key="3">
    <source>
        <dbReference type="ARBA" id="ARBA00022840"/>
    </source>
</evidence>
<dbReference type="InterPro" id="IPR027417">
    <property type="entry name" value="P-loop_NTPase"/>
</dbReference>
<dbReference type="InterPro" id="IPR051120">
    <property type="entry name" value="ABC_AA/LPS_Transport"/>
</dbReference>
<dbReference type="GO" id="GO:0015188">
    <property type="term" value="F:L-isoleucine transmembrane transporter activity"/>
    <property type="evidence" value="ECO:0007669"/>
    <property type="project" value="TreeGrafter"/>
</dbReference>
<evidence type="ECO:0000313" key="5">
    <source>
        <dbReference type="EMBL" id="CCC99816.1"/>
    </source>
</evidence>
<dbReference type="PANTHER" id="PTHR45772:SF7">
    <property type="entry name" value="AMINO ACID ABC TRANSPORTER ATP-BINDING PROTEIN"/>
    <property type="match status" value="1"/>
</dbReference>
<dbReference type="PANTHER" id="PTHR45772">
    <property type="entry name" value="CONSERVED COMPONENT OF ABC TRANSPORTER FOR NATURAL AMINO ACIDS-RELATED"/>
    <property type="match status" value="1"/>
</dbReference>
<dbReference type="Proteomes" id="UP000007319">
    <property type="component" value="Plasmid AZOBR_p1"/>
</dbReference>
<keyword evidence="5" id="KW-0614">Plasmid</keyword>
<dbReference type="GO" id="GO:0005304">
    <property type="term" value="F:L-valine transmembrane transporter activity"/>
    <property type="evidence" value="ECO:0007669"/>
    <property type="project" value="TreeGrafter"/>
</dbReference>
<accession>A0A9P1JU80</accession>
<dbReference type="KEGG" id="abs:AZOBR_p130004"/>
<dbReference type="EMBL" id="HE577328">
    <property type="protein sequence ID" value="CCC99816.1"/>
    <property type="molecule type" value="Genomic_DNA"/>
</dbReference>
<dbReference type="PROSITE" id="PS50893">
    <property type="entry name" value="ABC_TRANSPORTER_2"/>
    <property type="match status" value="1"/>
</dbReference>
<dbReference type="GO" id="GO:1903806">
    <property type="term" value="P:L-isoleucine import across plasma membrane"/>
    <property type="evidence" value="ECO:0007669"/>
    <property type="project" value="TreeGrafter"/>
</dbReference>
<keyword evidence="2" id="KW-0547">Nucleotide-binding</keyword>
<feature type="domain" description="ABC transporter" evidence="4">
    <location>
        <begin position="1"/>
        <end position="189"/>
    </location>
</feature>
<keyword evidence="6" id="KW-1185">Reference proteome</keyword>
<evidence type="ECO:0000313" key="6">
    <source>
        <dbReference type="Proteomes" id="UP000007319"/>
    </source>
</evidence>
<organism evidence="5 6">
    <name type="scientific">Azospirillum baldaniorum</name>
    <dbReference type="NCBI Taxonomy" id="1064539"/>
    <lineage>
        <taxon>Bacteria</taxon>
        <taxon>Pseudomonadati</taxon>
        <taxon>Pseudomonadota</taxon>
        <taxon>Alphaproteobacteria</taxon>
        <taxon>Rhodospirillales</taxon>
        <taxon>Azospirillaceae</taxon>
        <taxon>Azospirillum</taxon>
    </lineage>
</organism>
<dbReference type="Pfam" id="PF00005">
    <property type="entry name" value="ABC_tran"/>
    <property type="match status" value="2"/>
</dbReference>
<dbReference type="GO" id="GO:0015192">
    <property type="term" value="F:L-phenylalanine transmembrane transporter activity"/>
    <property type="evidence" value="ECO:0007669"/>
    <property type="project" value="TreeGrafter"/>
</dbReference>
<evidence type="ECO:0000256" key="1">
    <source>
        <dbReference type="ARBA" id="ARBA00022448"/>
    </source>
</evidence>
<dbReference type="GO" id="GO:0016887">
    <property type="term" value="F:ATP hydrolysis activity"/>
    <property type="evidence" value="ECO:0007669"/>
    <property type="project" value="InterPro"/>
</dbReference>
<dbReference type="InterPro" id="IPR032823">
    <property type="entry name" value="BCA_ABC_TP_C"/>
</dbReference>
<dbReference type="GO" id="GO:0005886">
    <property type="term" value="C:plasma membrane"/>
    <property type="evidence" value="ECO:0007669"/>
    <property type="project" value="TreeGrafter"/>
</dbReference>
<evidence type="ECO:0000259" key="4">
    <source>
        <dbReference type="PROSITE" id="PS50893"/>
    </source>
</evidence>
<dbReference type="Pfam" id="PF12399">
    <property type="entry name" value="BCA_ABC_TP_C"/>
    <property type="match status" value="1"/>
</dbReference>
<dbReference type="AlphaFoldDB" id="A0A9P1JU80"/>
<dbReference type="InterPro" id="IPR003439">
    <property type="entry name" value="ABC_transporter-like_ATP-bd"/>
</dbReference>
<dbReference type="GO" id="GO:0005524">
    <property type="term" value="F:ATP binding"/>
    <property type="evidence" value="ECO:0007669"/>
    <property type="project" value="UniProtKB-KW"/>
</dbReference>
<dbReference type="GO" id="GO:0015808">
    <property type="term" value="P:L-alanine transport"/>
    <property type="evidence" value="ECO:0007669"/>
    <property type="project" value="TreeGrafter"/>
</dbReference>
<name>A0A9P1JU80_9PROT</name>
<protein>
    <submittedName>
        <fullName evidence="5">Branched-chain amino acid ABC transporter,ATP-binding component (LivG-like) (Modular protein)</fullName>
    </submittedName>
</protein>
<sequence length="261" mass="27836">MISGFVAPSDGRILFEGTDITGEEPHRRAERGIGRTFQIVQPFAGLTVCENIAVGAYLRHARRADAIAKARDVARRVGLAAELDRPAGGLTVAGRKRLELARALATEPKLLLLDEVLAGLNPSEIRDIIPVIRGIRDEGVTILMIEHVMQAVMNLCERVYVLAQGRMIAEGKPAVVCADPRVIEAYLGHGAAARLAARGRPMAEALLSIQGLKTGYGATEVLRGIDMAVLDREIVTVLGSNGVGKTTLNKVLSGVLPPWAG</sequence>
<gene>
    <name evidence="5" type="ORF">AZOBR_p130004</name>
</gene>
<dbReference type="SUPFAM" id="SSF52540">
    <property type="entry name" value="P-loop containing nucleoside triphosphate hydrolases"/>
    <property type="match status" value="2"/>
</dbReference>
<dbReference type="GO" id="GO:0042941">
    <property type="term" value="P:D-alanine transmembrane transport"/>
    <property type="evidence" value="ECO:0007669"/>
    <property type="project" value="TreeGrafter"/>
</dbReference>
<evidence type="ECO:0000256" key="2">
    <source>
        <dbReference type="ARBA" id="ARBA00022741"/>
    </source>
</evidence>
<dbReference type="GO" id="GO:1903805">
    <property type="term" value="P:L-valine import across plasma membrane"/>
    <property type="evidence" value="ECO:0007669"/>
    <property type="project" value="TreeGrafter"/>
</dbReference>
<keyword evidence="1" id="KW-0813">Transport</keyword>